<dbReference type="GO" id="GO:0003677">
    <property type="term" value="F:DNA binding"/>
    <property type="evidence" value="ECO:0007669"/>
    <property type="project" value="InterPro"/>
</dbReference>
<organism evidence="2">
    <name type="scientific">bioreactor metagenome</name>
    <dbReference type="NCBI Taxonomy" id="1076179"/>
    <lineage>
        <taxon>unclassified sequences</taxon>
        <taxon>metagenomes</taxon>
        <taxon>ecological metagenomes</taxon>
    </lineage>
</organism>
<sequence length="88" mass="9711">MSQMRLFTYKKLLGIMNCDVFNKKITSSRGNYLKILLELSGGGKVCSSDVAEALGITKTGVSCMMKRLSDEGHIAKEKYGTVTLMKKI</sequence>
<dbReference type="InterPro" id="IPR036388">
    <property type="entry name" value="WH-like_DNA-bd_sf"/>
</dbReference>
<feature type="domain" description="HTH dtxR-type" evidence="1">
    <location>
        <begin position="26"/>
        <end position="81"/>
    </location>
</feature>
<reference evidence="2" key="1">
    <citation type="submission" date="2019-08" db="EMBL/GenBank/DDBJ databases">
        <authorList>
            <person name="Kucharzyk K."/>
            <person name="Murdoch R.W."/>
            <person name="Higgins S."/>
            <person name="Loffler F."/>
        </authorList>
    </citation>
    <scope>NUCLEOTIDE SEQUENCE</scope>
</reference>
<dbReference type="Pfam" id="PF01325">
    <property type="entry name" value="Fe_dep_repress"/>
    <property type="match status" value="1"/>
</dbReference>
<dbReference type="AlphaFoldDB" id="A0A645INV3"/>
<accession>A0A645INV3</accession>
<evidence type="ECO:0000313" key="2">
    <source>
        <dbReference type="EMBL" id="MPN53025.1"/>
    </source>
</evidence>
<dbReference type="InterPro" id="IPR022687">
    <property type="entry name" value="HTH_DTXR"/>
</dbReference>
<protein>
    <recommendedName>
        <fullName evidence="1">HTH dtxR-type domain-containing protein</fullName>
    </recommendedName>
</protein>
<comment type="caution">
    <text evidence="2">The sequence shown here is derived from an EMBL/GenBank/DDBJ whole genome shotgun (WGS) entry which is preliminary data.</text>
</comment>
<proteinExistence type="predicted"/>
<dbReference type="Gene3D" id="1.10.10.10">
    <property type="entry name" value="Winged helix-like DNA-binding domain superfamily/Winged helix DNA-binding domain"/>
    <property type="match status" value="1"/>
</dbReference>
<name>A0A645INV3_9ZZZZ</name>
<dbReference type="EMBL" id="VSSQ01119717">
    <property type="protein sequence ID" value="MPN53025.1"/>
    <property type="molecule type" value="Genomic_DNA"/>
</dbReference>
<dbReference type="InterPro" id="IPR036390">
    <property type="entry name" value="WH_DNA-bd_sf"/>
</dbReference>
<dbReference type="SUPFAM" id="SSF46785">
    <property type="entry name" value="Winged helix' DNA-binding domain"/>
    <property type="match status" value="1"/>
</dbReference>
<evidence type="ECO:0000259" key="1">
    <source>
        <dbReference type="Pfam" id="PF01325"/>
    </source>
</evidence>
<gene>
    <name evidence="2" type="ORF">SDC9_200688</name>
</gene>